<dbReference type="EMBL" id="JANBPY010002204">
    <property type="protein sequence ID" value="KAJ1956048.1"/>
    <property type="molecule type" value="Genomic_DNA"/>
</dbReference>
<dbReference type="PANTHER" id="PTHR11139:SF9">
    <property type="entry name" value="SERINE_THREONINE-PROTEIN KINASE MTOR"/>
    <property type="match status" value="1"/>
</dbReference>
<keyword evidence="3" id="KW-1185">Reference proteome</keyword>
<sequence>MGVAPGLQSNQFSSSILSDLRSRDHIPRKKAMQELRDFVNSLANDAYSSNMRVLHDVKRKISDLPNSSEATDKLAGAAALEITIPLFVDEDSATLTRYNYTLQRLLQVNDILVVQHAVKATVNLINISGALAPSLLEMIITNALEWLQGDRTDTRRHAAVLLIRELASQMPNSVYSYVNQALEAMWGPLRDSKSSVRQVASEALGALLEIIEERETPFRLPQLSTLYEEAQKGVKMGTLECLHSSLLVFQQLLRHSGMFMSTHYPEVALLVCKLKDHRDFLIRQAAVTLVEILAEYSPSDFRRPLEIVTSTTSIGGVVKESPMEHYVPYLLTLLKKEKERALAYTILGKIALVVRNDFKPYVQPTLQQIKESLANKTKYRITTDVEAAIMQCLSHFAEALGPVLTKYLHDSLDLLFLSGLNPSLKRTLTNIAKNVSQLLPAVQSKLLDELSLILAGQPYVAPGVYLPTATSMSTSAIVTGTTTATAAALTSSGSTGGTIPATATSATGHSVQDHQDPALLILALQTLGEFNFQSHNLTEFVRDYVLDYLDSDNQEVRIATAVAVNRVFDKDKICQQRSQHSVEIVNETLQYLLSVAIADASHQVRMATLQTLSPSFDQQLSNSNNVRAFSLALNDEALDIRLAAIAVLGRLIPLNPAQVLPFLRRTLLQVLTELECASLSRVKEECCRVIYQLALHAQQWIRAYVVPIYRGLFSKIRDSTSGVSIAALQAMSEITRAGGEDLSLHLSELVPVIIDILQDPVPSPRRLHALRTLGNLGTYAGVVITPYTEYPQLMGTLLSFLKDDKDPVVRRETFRVMGTLGAVDPYQYRSAIRG</sequence>
<dbReference type="OrthoDB" id="381190at2759"/>
<dbReference type="Pfam" id="PF11865">
    <property type="entry name" value="mTOR_dom"/>
    <property type="match status" value="1"/>
</dbReference>
<dbReference type="GO" id="GO:0016242">
    <property type="term" value="P:negative regulation of macroautophagy"/>
    <property type="evidence" value="ECO:0007669"/>
    <property type="project" value="TreeGrafter"/>
</dbReference>
<accession>A0A9W8E127</accession>
<evidence type="ECO:0000313" key="3">
    <source>
        <dbReference type="Proteomes" id="UP001150925"/>
    </source>
</evidence>
<protein>
    <submittedName>
        <fullName evidence="2">Phosphatidylinositol kinase- protein kinase tor1</fullName>
        <ecNumber evidence="2">2.7.11.1</ecNumber>
    </submittedName>
</protein>
<dbReference type="GO" id="GO:0004674">
    <property type="term" value="F:protein serine/threonine kinase activity"/>
    <property type="evidence" value="ECO:0007669"/>
    <property type="project" value="UniProtKB-EC"/>
</dbReference>
<comment type="caution">
    <text evidence="2">The sequence shown here is derived from an EMBL/GenBank/DDBJ whole genome shotgun (WGS) entry which is preliminary data.</text>
</comment>
<dbReference type="InterPro" id="IPR016024">
    <property type="entry name" value="ARM-type_fold"/>
</dbReference>
<dbReference type="EC" id="2.7.11.1" evidence="2"/>
<dbReference type="GO" id="GO:0005737">
    <property type="term" value="C:cytoplasm"/>
    <property type="evidence" value="ECO:0007669"/>
    <property type="project" value="TreeGrafter"/>
</dbReference>
<evidence type="ECO:0000313" key="2">
    <source>
        <dbReference type="EMBL" id="KAJ1956048.1"/>
    </source>
</evidence>
<keyword evidence="2" id="KW-0808">Transferase</keyword>
<dbReference type="Proteomes" id="UP001150925">
    <property type="component" value="Unassembled WGS sequence"/>
</dbReference>
<gene>
    <name evidence="2" type="primary">TOR1_1</name>
    <name evidence="2" type="ORF">IWQ62_005397</name>
</gene>
<name>A0A9W8E127_9FUNG</name>
<evidence type="ECO:0000259" key="1">
    <source>
        <dbReference type="Pfam" id="PF11865"/>
    </source>
</evidence>
<dbReference type="GO" id="GO:0005634">
    <property type="term" value="C:nucleus"/>
    <property type="evidence" value="ECO:0007669"/>
    <property type="project" value="TreeGrafter"/>
</dbReference>
<feature type="domain" description="Serine/threonine-protein kinase mTOR" evidence="1">
    <location>
        <begin position="783"/>
        <end position="831"/>
    </location>
</feature>
<dbReference type="InterPro" id="IPR011989">
    <property type="entry name" value="ARM-like"/>
</dbReference>
<feature type="non-terminal residue" evidence="2">
    <location>
        <position position="1"/>
    </location>
</feature>
<keyword evidence="2" id="KW-0418">Kinase</keyword>
<dbReference type="InterPro" id="IPR024585">
    <property type="entry name" value="mTOR_dom"/>
</dbReference>
<dbReference type="GO" id="GO:0031932">
    <property type="term" value="C:TORC2 complex"/>
    <property type="evidence" value="ECO:0007669"/>
    <property type="project" value="TreeGrafter"/>
</dbReference>
<dbReference type="GO" id="GO:0031929">
    <property type="term" value="P:TOR signaling"/>
    <property type="evidence" value="ECO:0007669"/>
    <property type="project" value="TreeGrafter"/>
</dbReference>
<organism evidence="2 3">
    <name type="scientific">Dispira parvispora</name>
    <dbReference type="NCBI Taxonomy" id="1520584"/>
    <lineage>
        <taxon>Eukaryota</taxon>
        <taxon>Fungi</taxon>
        <taxon>Fungi incertae sedis</taxon>
        <taxon>Zoopagomycota</taxon>
        <taxon>Kickxellomycotina</taxon>
        <taxon>Dimargaritomycetes</taxon>
        <taxon>Dimargaritales</taxon>
        <taxon>Dimargaritaceae</taxon>
        <taxon>Dispira</taxon>
    </lineage>
</organism>
<reference evidence="2" key="1">
    <citation type="submission" date="2022-07" db="EMBL/GenBank/DDBJ databases">
        <title>Phylogenomic reconstructions and comparative analyses of Kickxellomycotina fungi.</title>
        <authorList>
            <person name="Reynolds N.K."/>
            <person name="Stajich J.E."/>
            <person name="Barry K."/>
            <person name="Grigoriev I.V."/>
            <person name="Crous P."/>
            <person name="Smith M.E."/>
        </authorList>
    </citation>
    <scope>NUCLEOTIDE SEQUENCE</scope>
    <source>
        <strain evidence="2">RSA 1196</strain>
    </source>
</reference>
<dbReference type="SUPFAM" id="SSF48371">
    <property type="entry name" value="ARM repeat"/>
    <property type="match status" value="1"/>
</dbReference>
<dbReference type="AlphaFoldDB" id="A0A9W8E127"/>
<dbReference type="Gene3D" id="1.25.10.10">
    <property type="entry name" value="Leucine-rich Repeat Variant"/>
    <property type="match status" value="3"/>
</dbReference>
<dbReference type="GO" id="GO:0031931">
    <property type="term" value="C:TORC1 complex"/>
    <property type="evidence" value="ECO:0007669"/>
    <property type="project" value="TreeGrafter"/>
</dbReference>
<dbReference type="PANTHER" id="PTHR11139">
    <property type="entry name" value="ATAXIA TELANGIECTASIA MUTATED ATM -RELATED"/>
    <property type="match status" value="1"/>
</dbReference>
<proteinExistence type="predicted"/>
<dbReference type="InterPro" id="IPR050517">
    <property type="entry name" value="DDR_Repair_Kinase"/>
</dbReference>